<sequence length="237" mass="27130">MTTPPFAYYTNGLMHLQEVLSEISIWIVICPLLLGIYCFRSTSADTKIILGIVALATIPQLMRAFILKGPMLNTTYNLYTLAEIALIGWLLYPKIIHKHRQRLFIITTCLVTLFNIGIFGWSGLSTRFLSEAVSVNNLVYTGWILLIILDQYEVTDGISPSQPFFWYLTGILLYAPCTMLVFSLWQYIKIHPDSVITRLWVIQSIFNITMYGLFTIGIWKDHRAHAANIAHHRENGK</sequence>
<organism evidence="2 3">
    <name type="scientific">Chitinophaga jiangningensis</name>
    <dbReference type="NCBI Taxonomy" id="1419482"/>
    <lineage>
        <taxon>Bacteria</taxon>
        <taxon>Pseudomonadati</taxon>
        <taxon>Bacteroidota</taxon>
        <taxon>Chitinophagia</taxon>
        <taxon>Chitinophagales</taxon>
        <taxon>Chitinophagaceae</taxon>
        <taxon>Chitinophaga</taxon>
    </lineage>
</organism>
<dbReference type="EMBL" id="FRBL01000004">
    <property type="protein sequence ID" value="SHL68616.1"/>
    <property type="molecule type" value="Genomic_DNA"/>
</dbReference>
<reference evidence="2 3" key="1">
    <citation type="submission" date="2016-11" db="EMBL/GenBank/DDBJ databases">
        <authorList>
            <person name="Jaros S."/>
            <person name="Januszkiewicz K."/>
            <person name="Wedrychowicz H."/>
        </authorList>
    </citation>
    <scope>NUCLEOTIDE SEQUENCE [LARGE SCALE GENOMIC DNA]</scope>
    <source>
        <strain evidence="2 3">DSM 27406</strain>
    </source>
</reference>
<feature type="transmembrane region" description="Helical" evidence="1">
    <location>
        <begin position="164"/>
        <end position="188"/>
    </location>
</feature>
<dbReference type="OrthoDB" id="823312at2"/>
<evidence type="ECO:0000313" key="2">
    <source>
        <dbReference type="EMBL" id="SHL68616.1"/>
    </source>
</evidence>
<keyword evidence="1" id="KW-0812">Transmembrane</keyword>
<dbReference type="Proteomes" id="UP000184420">
    <property type="component" value="Unassembled WGS sequence"/>
</dbReference>
<keyword evidence="1" id="KW-0472">Membrane</keyword>
<feature type="transmembrane region" description="Helical" evidence="1">
    <location>
        <begin position="103"/>
        <end position="121"/>
    </location>
</feature>
<keyword evidence="1" id="KW-1133">Transmembrane helix</keyword>
<proteinExistence type="predicted"/>
<dbReference type="STRING" id="1419482.SAMN05444266_104399"/>
<gene>
    <name evidence="2" type="ORF">SAMN05444266_104399</name>
</gene>
<protein>
    <submittedName>
        <fullName evidence="2">Uncharacterized protein</fullName>
    </submittedName>
</protein>
<name>A0A1M7CMY6_9BACT</name>
<feature type="transmembrane region" description="Helical" evidence="1">
    <location>
        <begin position="20"/>
        <end position="39"/>
    </location>
</feature>
<keyword evidence="3" id="KW-1185">Reference proteome</keyword>
<evidence type="ECO:0000313" key="3">
    <source>
        <dbReference type="Proteomes" id="UP000184420"/>
    </source>
</evidence>
<feature type="transmembrane region" description="Helical" evidence="1">
    <location>
        <begin position="133"/>
        <end position="152"/>
    </location>
</feature>
<feature type="transmembrane region" description="Helical" evidence="1">
    <location>
        <begin position="48"/>
        <end position="66"/>
    </location>
</feature>
<accession>A0A1M7CMY6</accession>
<dbReference type="RefSeq" id="WP_073081116.1">
    <property type="nucleotide sequence ID" value="NZ_FRBL01000004.1"/>
</dbReference>
<evidence type="ECO:0000256" key="1">
    <source>
        <dbReference type="SAM" id="Phobius"/>
    </source>
</evidence>
<dbReference type="AlphaFoldDB" id="A0A1M7CMY6"/>
<feature type="transmembrane region" description="Helical" evidence="1">
    <location>
        <begin position="200"/>
        <end position="219"/>
    </location>
</feature>